<name>A0AAE1RJH4_9SOLA</name>
<comment type="caution">
    <text evidence="8">The sequence shown here is derived from an EMBL/GenBank/DDBJ whole genome shotgun (WGS) entry which is preliminary data.</text>
</comment>
<evidence type="ECO:0000313" key="8">
    <source>
        <dbReference type="EMBL" id="KAK4352038.1"/>
    </source>
</evidence>
<dbReference type="PANTHER" id="PTHR31391:SF157">
    <property type="entry name" value="B3 DOMAIN-CONTAINING PROTEIN REM16"/>
    <property type="match status" value="1"/>
</dbReference>
<dbReference type="Proteomes" id="UP001291623">
    <property type="component" value="Unassembled WGS sequence"/>
</dbReference>
<protein>
    <recommendedName>
        <fullName evidence="7">TF-B3 domain-containing protein</fullName>
    </recommendedName>
</protein>
<dbReference type="InterPro" id="IPR015300">
    <property type="entry name" value="DNA-bd_pseudobarrel_sf"/>
</dbReference>
<evidence type="ECO:0000256" key="2">
    <source>
        <dbReference type="ARBA" id="ARBA00023015"/>
    </source>
</evidence>
<comment type="subcellular location">
    <subcellularLocation>
        <location evidence="1">Nucleus</location>
    </subcellularLocation>
</comment>
<feature type="region of interest" description="Disordered" evidence="6">
    <location>
        <begin position="191"/>
        <end position="212"/>
    </location>
</feature>
<dbReference type="Gene3D" id="2.40.330.10">
    <property type="entry name" value="DNA-binding pseudobarrel domain"/>
    <property type="match status" value="1"/>
</dbReference>
<evidence type="ECO:0000256" key="3">
    <source>
        <dbReference type="ARBA" id="ARBA00023125"/>
    </source>
</evidence>
<keyword evidence="3" id="KW-0238">DNA-binding</keyword>
<proteinExistence type="predicted"/>
<evidence type="ECO:0000313" key="9">
    <source>
        <dbReference type="Proteomes" id="UP001291623"/>
    </source>
</evidence>
<keyword evidence="2" id="KW-0805">Transcription regulation</keyword>
<dbReference type="CDD" id="cd10017">
    <property type="entry name" value="B3_DNA"/>
    <property type="match status" value="1"/>
</dbReference>
<evidence type="ECO:0000256" key="4">
    <source>
        <dbReference type="ARBA" id="ARBA00023163"/>
    </source>
</evidence>
<dbReference type="SUPFAM" id="SSF101936">
    <property type="entry name" value="DNA-binding pseudobarrel domain"/>
    <property type="match status" value="1"/>
</dbReference>
<keyword evidence="5" id="KW-0539">Nucleus</keyword>
<evidence type="ECO:0000256" key="1">
    <source>
        <dbReference type="ARBA" id="ARBA00004123"/>
    </source>
</evidence>
<accession>A0AAE1RJH4</accession>
<dbReference type="AlphaFoldDB" id="A0AAE1RJH4"/>
<dbReference type="InterPro" id="IPR003340">
    <property type="entry name" value="B3_DNA-bd"/>
</dbReference>
<sequence>MNVSCRKWEDEMYWSHFQVVQFFQVLSGLFDQQLFSDAVKIARKQNNCNQIINVIATVKVIQCHRREQKFSTIPMLELLTSVIMYDRKAMSIIIGTSRSVECMEFIRNQFLPSGQGSIYVMLRVKENTWKAKFQHTDYGDGLTGGWKNFVLEKFLEEFDVCVFNLTGGEDGAIILDVNIFRVVEEVIPPSRVTPASSSRGRKPNKSPMKKAL</sequence>
<keyword evidence="9" id="KW-1185">Reference proteome</keyword>
<dbReference type="EMBL" id="JAVYJV010000015">
    <property type="protein sequence ID" value="KAK4352038.1"/>
    <property type="molecule type" value="Genomic_DNA"/>
</dbReference>
<reference evidence="8" key="1">
    <citation type="submission" date="2023-12" db="EMBL/GenBank/DDBJ databases">
        <title>Genome assembly of Anisodus tanguticus.</title>
        <authorList>
            <person name="Wang Y.-J."/>
        </authorList>
    </citation>
    <scope>NUCLEOTIDE SEQUENCE</scope>
    <source>
        <strain evidence="8">KB-2021</strain>
        <tissue evidence="8">Leaf</tissue>
    </source>
</reference>
<dbReference type="GO" id="GO:0005634">
    <property type="term" value="C:nucleus"/>
    <property type="evidence" value="ECO:0007669"/>
    <property type="project" value="UniProtKB-SubCell"/>
</dbReference>
<dbReference type="PANTHER" id="PTHR31391">
    <property type="entry name" value="B3 DOMAIN-CONTAINING PROTEIN OS11G0197600-RELATED"/>
    <property type="match status" value="1"/>
</dbReference>
<evidence type="ECO:0000256" key="5">
    <source>
        <dbReference type="ARBA" id="ARBA00023242"/>
    </source>
</evidence>
<dbReference type="Pfam" id="PF02362">
    <property type="entry name" value="B3"/>
    <property type="match status" value="1"/>
</dbReference>
<evidence type="ECO:0000259" key="7">
    <source>
        <dbReference type="PROSITE" id="PS50863"/>
    </source>
</evidence>
<feature type="domain" description="TF-B3" evidence="7">
    <location>
        <begin position="128"/>
        <end position="183"/>
    </location>
</feature>
<evidence type="ECO:0000256" key="6">
    <source>
        <dbReference type="SAM" id="MobiDB-lite"/>
    </source>
</evidence>
<dbReference type="GO" id="GO:0003677">
    <property type="term" value="F:DNA binding"/>
    <property type="evidence" value="ECO:0007669"/>
    <property type="project" value="UniProtKB-KW"/>
</dbReference>
<organism evidence="8 9">
    <name type="scientific">Anisodus tanguticus</name>
    <dbReference type="NCBI Taxonomy" id="243964"/>
    <lineage>
        <taxon>Eukaryota</taxon>
        <taxon>Viridiplantae</taxon>
        <taxon>Streptophyta</taxon>
        <taxon>Embryophyta</taxon>
        <taxon>Tracheophyta</taxon>
        <taxon>Spermatophyta</taxon>
        <taxon>Magnoliopsida</taxon>
        <taxon>eudicotyledons</taxon>
        <taxon>Gunneridae</taxon>
        <taxon>Pentapetalae</taxon>
        <taxon>asterids</taxon>
        <taxon>lamiids</taxon>
        <taxon>Solanales</taxon>
        <taxon>Solanaceae</taxon>
        <taxon>Solanoideae</taxon>
        <taxon>Hyoscyameae</taxon>
        <taxon>Anisodus</taxon>
    </lineage>
</organism>
<feature type="compositionally biased region" description="Basic residues" evidence="6">
    <location>
        <begin position="199"/>
        <end position="212"/>
    </location>
</feature>
<dbReference type="PROSITE" id="PS50863">
    <property type="entry name" value="B3"/>
    <property type="match status" value="1"/>
</dbReference>
<gene>
    <name evidence="8" type="ORF">RND71_027556</name>
</gene>
<keyword evidence="4" id="KW-0804">Transcription</keyword>
<dbReference type="InterPro" id="IPR044837">
    <property type="entry name" value="REM16-like"/>
</dbReference>